<reference evidence="5 6" key="1">
    <citation type="submission" date="2022-03" db="EMBL/GenBank/DDBJ databases">
        <authorList>
            <person name="He Y."/>
        </authorList>
    </citation>
    <scope>NUCLEOTIDE SEQUENCE [LARGE SCALE GENOMIC DNA]</scope>
    <source>
        <strain evidence="5 6">TK19116</strain>
    </source>
</reference>
<evidence type="ECO:0000256" key="3">
    <source>
        <dbReference type="ARBA" id="ARBA00023163"/>
    </source>
</evidence>
<dbReference type="InterPro" id="IPR036388">
    <property type="entry name" value="WH-like_DNA-bd_sf"/>
</dbReference>
<dbReference type="EMBL" id="JAKZEU010000002">
    <property type="protein sequence ID" value="MCQ0970234.1"/>
    <property type="molecule type" value="Genomic_DNA"/>
</dbReference>
<dbReference type="RefSeq" id="WP_255329216.1">
    <property type="nucleotide sequence ID" value="NZ_JAKZEU010000002.1"/>
</dbReference>
<evidence type="ECO:0000256" key="1">
    <source>
        <dbReference type="ARBA" id="ARBA00023015"/>
    </source>
</evidence>
<dbReference type="Gene3D" id="1.20.120.530">
    <property type="entry name" value="GntR ligand-binding domain-like"/>
    <property type="match status" value="1"/>
</dbReference>
<evidence type="ECO:0000313" key="5">
    <source>
        <dbReference type="EMBL" id="MCQ0970234.1"/>
    </source>
</evidence>
<comment type="caution">
    <text evidence="5">The sequence shown here is derived from an EMBL/GenBank/DDBJ whole genome shotgun (WGS) entry which is preliminary data.</text>
</comment>
<name>A0ABT1MR86_9RHOB</name>
<evidence type="ECO:0000256" key="2">
    <source>
        <dbReference type="ARBA" id="ARBA00023125"/>
    </source>
</evidence>
<dbReference type="InterPro" id="IPR036390">
    <property type="entry name" value="WH_DNA-bd_sf"/>
</dbReference>
<proteinExistence type="predicted"/>
<evidence type="ECO:0000313" key="6">
    <source>
        <dbReference type="Proteomes" id="UP001203945"/>
    </source>
</evidence>
<dbReference type="Proteomes" id="UP001203945">
    <property type="component" value="Unassembled WGS sequence"/>
</dbReference>
<dbReference type="InterPro" id="IPR008920">
    <property type="entry name" value="TF_FadR/GntR_C"/>
</dbReference>
<dbReference type="Gene3D" id="1.10.10.10">
    <property type="entry name" value="Winged helix-like DNA-binding domain superfamily/Winged helix DNA-binding domain"/>
    <property type="match status" value="1"/>
</dbReference>
<evidence type="ECO:0000259" key="4">
    <source>
        <dbReference type="PROSITE" id="PS50949"/>
    </source>
</evidence>
<gene>
    <name evidence="5" type="ORF">MLD63_07345</name>
</gene>
<protein>
    <submittedName>
        <fullName evidence="5">GntR family transcriptional regulator</fullName>
    </submittedName>
</protein>
<dbReference type="SMART" id="SM00345">
    <property type="entry name" value="HTH_GNTR"/>
    <property type="match status" value="1"/>
</dbReference>
<sequence length="233" mass="26352">MTDASAAAILPALDDVRAQTITDQIYDVLYERVIDLSLPPGTRISESEVAAQMGVSRQPVRDAFFRLSQLGFIVIRPQRATVVTPISEEAIRQAHFIRLSLETACLREAAHRLTSVQHDALEALIRQQEAAIAADDRRLFHRLDDRFHYDICTYAGYDFVWALVRDNKGHMDRARYTSLSYNAGNAMNEHRVILQALRDRDPDAAVAAIGDHLARIEDTLDRLRSEQPEMLGR</sequence>
<keyword evidence="3" id="KW-0804">Transcription</keyword>
<dbReference type="SMART" id="SM00895">
    <property type="entry name" value="FCD"/>
    <property type="match status" value="1"/>
</dbReference>
<accession>A0ABT1MR86</accession>
<keyword evidence="6" id="KW-1185">Reference proteome</keyword>
<organism evidence="5 6">
    <name type="scientific">Paracoccus albicereus</name>
    <dbReference type="NCBI Taxonomy" id="2922394"/>
    <lineage>
        <taxon>Bacteria</taxon>
        <taxon>Pseudomonadati</taxon>
        <taxon>Pseudomonadota</taxon>
        <taxon>Alphaproteobacteria</taxon>
        <taxon>Rhodobacterales</taxon>
        <taxon>Paracoccaceae</taxon>
        <taxon>Paracoccus</taxon>
    </lineage>
</organism>
<dbReference type="Pfam" id="PF07729">
    <property type="entry name" value="FCD"/>
    <property type="match status" value="1"/>
</dbReference>
<dbReference type="PROSITE" id="PS50949">
    <property type="entry name" value="HTH_GNTR"/>
    <property type="match status" value="1"/>
</dbReference>
<dbReference type="PANTHER" id="PTHR43537">
    <property type="entry name" value="TRANSCRIPTIONAL REGULATOR, GNTR FAMILY"/>
    <property type="match status" value="1"/>
</dbReference>
<dbReference type="Pfam" id="PF00392">
    <property type="entry name" value="GntR"/>
    <property type="match status" value="1"/>
</dbReference>
<feature type="domain" description="HTH gntR-type" evidence="4">
    <location>
        <begin position="19"/>
        <end position="86"/>
    </location>
</feature>
<dbReference type="SUPFAM" id="SSF46785">
    <property type="entry name" value="Winged helix' DNA-binding domain"/>
    <property type="match status" value="1"/>
</dbReference>
<dbReference type="InterPro" id="IPR000524">
    <property type="entry name" value="Tscrpt_reg_HTH_GntR"/>
</dbReference>
<dbReference type="SUPFAM" id="SSF48008">
    <property type="entry name" value="GntR ligand-binding domain-like"/>
    <property type="match status" value="1"/>
</dbReference>
<keyword evidence="2" id="KW-0238">DNA-binding</keyword>
<keyword evidence="1" id="KW-0805">Transcription regulation</keyword>
<dbReference type="PANTHER" id="PTHR43537:SF6">
    <property type="entry name" value="HTH-TYPE TRANSCRIPTIONAL REPRESSOR RSPR"/>
    <property type="match status" value="1"/>
</dbReference>
<dbReference type="CDD" id="cd07377">
    <property type="entry name" value="WHTH_GntR"/>
    <property type="match status" value="1"/>
</dbReference>
<dbReference type="InterPro" id="IPR011711">
    <property type="entry name" value="GntR_C"/>
</dbReference>